<proteinExistence type="predicted"/>
<dbReference type="AlphaFoldDB" id="A0A3M7PZJ2"/>
<evidence type="ECO:0000313" key="2">
    <source>
        <dbReference type="Proteomes" id="UP000276133"/>
    </source>
</evidence>
<organism evidence="1 2">
    <name type="scientific">Brachionus plicatilis</name>
    <name type="common">Marine rotifer</name>
    <name type="synonym">Brachionus muelleri</name>
    <dbReference type="NCBI Taxonomy" id="10195"/>
    <lineage>
        <taxon>Eukaryota</taxon>
        <taxon>Metazoa</taxon>
        <taxon>Spiralia</taxon>
        <taxon>Gnathifera</taxon>
        <taxon>Rotifera</taxon>
        <taxon>Eurotatoria</taxon>
        <taxon>Monogononta</taxon>
        <taxon>Pseudotrocha</taxon>
        <taxon>Ploima</taxon>
        <taxon>Brachionidae</taxon>
        <taxon>Brachionus</taxon>
    </lineage>
</organism>
<dbReference type="Proteomes" id="UP000276133">
    <property type="component" value="Unassembled WGS sequence"/>
</dbReference>
<name>A0A3M7PZJ2_BRAPC</name>
<dbReference type="EMBL" id="REGN01008066">
    <property type="protein sequence ID" value="RNA04530.1"/>
    <property type="molecule type" value="Genomic_DNA"/>
</dbReference>
<keyword evidence="2" id="KW-1185">Reference proteome</keyword>
<reference evidence="1 2" key="1">
    <citation type="journal article" date="2018" name="Sci. Rep.">
        <title>Genomic signatures of local adaptation to the degree of environmental predictability in rotifers.</title>
        <authorList>
            <person name="Franch-Gras L."/>
            <person name="Hahn C."/>
            <person name="Garcia-Roger E.M."/>
            <person name="Carmona M.J."/>
            <person name="Serra M."/>
            <person name="Gomez A."/>
        </authorList>
    </citation>
    <scope>NUCLEOTIDE SEQUENCE [LARGE SCALE GENOMIC DNA]</scope>
    <source>
        <strain evidence="1">HYR1</strain>
    </source>
</reference>
<comment type="caution">
    <text evidence="1">The sequence shown here is derived from an EMBL/GenBank/DDBJ whole genome shotgun (WGS) entry which is preliminary data.</text>
</comment>
<accession>A0A3M7PZJ2</accession>
<evidence type="ECO:0000313" key="1">
    <source>
        <dbReference type="EMBL" id="RNA04530.1"/>
    </source>
</evidence>
<protein>
    <submittedName>
        <fullName evidence="1">Uncharacterized protein</fullName>
    </submittedName>
</protein>
<sequence length="105" mass="12961">MDQKLKQLYRLRNQLLYPLQDSAEPYLAYRGEPYQPYGRTKRIVPGEPNELNIEIYEYNRFVYNVIKFYEQEKESKELIQSLINYSRENMYHLTVHEFFKRQNNN</sequence>
<gene>
    <name evidence="1" type="ORF">BpHYR1_034522</name>
</gene>